<dbReference type="AlphaFoldDB" id="A0A8X6PKZ1"/>
<name>A0A8X6PKZ1_NEPPI</name>
<comment type="caution">
    <text evidence="1">The sequence shown here is derived from an EMBL/GenBank/DDBJ whole genome shotgun (WGS) entry which is preliminary data.</text>
</comment>
<organism evidence="1 2">
    <name type="scientific">Nephila pilipes</name>
    <name type="common">Giant wood spider</name>
    <name type="synonym">Nephila maculata</name>
    <dbReference type="NCBI Taxonomy" id="299642"/>
    <lineage>
        <taxon>Eukaryota</taxon>
        <taxon>Metazoa</taxon>
        <taxon>Ecdysozoa</taxon>
        <taxon>Arthropoda</taxon>
        <taxon>Chelicerata</taxon>
        <taxon>Arachnida</taxon>
        <taxon>Araneae</taxon>
        <taxon>Araneomorphae</taxon>
        <taxon>Entelegynae</taxon>
        <taxon>Araneoidea</taxon>
        <taxon>Nephilidae</taxon>
        <taxon>Nephila</taxon>
    </lineage>
</organism>
<gene>
    <name evidence="1" type="ORF">NPIL_408191</name>
</gene>
<accession>A0A8X6PKZ1</accession>
<evidence type="ECO:0000313" key="2">
    <source>
        <dbReference type="Proteomes" id="UP000887013"/>
    </source>
</evidence>
<keyword evidence="2" id="KW-1185">Reference proteome</keyword>
<dbReference type="EMBL" id="BMAW01117760">
    <property type="protein sequence ID" value="GFT76762.1"/>
    <property type="molecule type" value="Genomic_DNA"/>
</dbReference>
<protein>
    <submittedName>
        <fullName evidence="1">Uncharacterized protein</fullName>
    </submittedName>
</protein>
<reference evidence="1" key="1">
    <citation type="submission" date="2020-08" db="EMBL/GenBank/DDBJ databases">
        <title>Multicomponent nature underlies the extraordinary mechanical properties of spider dragline silk.</title>
        <authorList>
            <person name="Kono N."/>
            <person name="Nakamura H."/>
            <person name="Mori M."/>
            <person name="Yoshida Y."/>
            <person name="Ohtoshi R."/>
            <person name="Malay A.D."/>
            <person name="Moran D.A.P."/>
            <person name="Tomita M."/>
            <person name="Numata K."/>
            <person name="Arakawa K."/>
        </authorList>
    </citation>
    <scope>NUCLEOTIDE SEQUENCE</scope>
</reference>
<sequence>MHLVNRSKVFRYLSISHRLYDTANVSGRLIALISQFCRDVTSRNPLIMSNHLSTTAMDSLPITVFVCPGFGRSSVDVHPSRKL</sequence>
<proteinExistence type="predicted"/>
<evidence type="ECO:0000313" key="1">
    <source>
        <dbReference type="EMBL" id="GFT76762.1"/>
    </source>
</evidence>
<dbReference type="Proteomes" id="UP000887013">
    <property type="component" value="Unassembled WGS sequence"/>
</dbReference>